<feature type="compositionally biased region" description="Polar residues" evidence="1">
    <location>
        <begin position="304"/>
        <end position="321"/>
    </location>
</feature>
<accession>A0A6A8GEA3</accession>
<evidence type="ECO:0008006" key="4">
    <source>
        <dbReference type="Google" id="ProtNLM"/>
    </source>
</evidence>
<evidence type="ECO:0000256" key="1">
    <source>
        <dbReference type="SAM" id="MobiDB-lite"/>
    </source>
</evidence>
<dbReference type="InterPro" id="IPR011330">
    <property type="entry name" value="Glyco_hydro/deAcase_b/a-brl"/>
</dbReference>
<dbReference type="CDD" id="cd10931">
    <property type="entry name" value="CE4_u7"/>
    <property type="match status" value="1"/>
</dbReference>
<dbReference type="GO" id="GO:0005975">
    <property type="term" value="P:carbohydrate metabolic process"/>
    <property type="evidence" value="ECO:0007669"/>
    <property type="project" value="InterPro"/>
</dbReference>
<evidence type="ECO:0000313" key="2">
    <source>
        <dbReference type="EMBL" id="MRW98116.1"/>
    </source>
</evidence>
<dbReference type="Proteomes" id="UP000443423">
    <property type="component" value="Unassembled WGS sequence"/>
</dbReference>
<reference evidence="2 3" key="1">
    <citation type="submission" date="2019-11" db="EMBL/GenBank/DDBJ databases">
        <title>Whole genome sequence of Haloferax sp. MBLA0078.</title>
        <authorList>
            <person name="Seo M.-J."/>
            <person name="Cho E.-S."/>
        </authorList>
    </citation>
    <scope>NUCLEOTIDE SEQUENCE [LARGE SCALE GENOMIC DNA]</scope>
    <source>
        <strain evidence="2 3">MBLA0078</strain>
    </source>
</reference>
<gene>
    <name evidence="2" type="ORF">GJR99_16230</name>
</gene>
<organism evidence="2 3">
    <name type="scientific">Haloferax marinum</name>
    <dbReference type="NCBI Taxonomy" id="2666143"/>
    <lineage>
        <taxon>Archaea</taxon>
        <taxon>Methanobacteriati</taxon>
        <taxon>Methanobacteriota</taxon>
        <taxon>Stenosarchaea group</taxon>
        <taxon>Halobacteria</taxon>
        <taxon>Halobacteriales</taxon>
        <taxon>Haloferacaceae</taxon>
        <taxon>Haloferax</taxon>
    </lineage>
</organism>
<proteinExistence type="predicted"/>
<dbReference type="OrthoDB" id="371704at2157"/>
<protein>
    <recommendedName>
        <fullName evidence="4">Polysaccharide deacetylase</fullName>
    </recommendedName>
</protein>
<evidence type="ECO:0000313" key="3">
    <source>
        <dbReference type="Proteomes" id="UP000443423"/>
    </source>
</evidence>
<dbReference type="EMBL" id="WKJQ01000002">
    <property type="protein sequence ID" value="MRW98116.1"/>
    <property type="molecule type" value="Genomic_DNA"/>
</dbReference>
<comment type="caution">
    <text evidence="2">The sequence shown here is derived from an EMBL/GenBank/DDBJ whole genome shotgun (WGS) entry which is preliminary data.</text>
</comment>
<dbReference type="SUPFAM" id="SSF88713">
    <property type="entry name" value="Glycoside hydrolase/deacetylase"/>
    <property type="match status" value="1"/>
</dbReference>
<feature type="region of interest" description="Disordered" evidence="1">
    <location>
        <begin position="285"/>
        <end position="339"/>
    </location>
</feature>
<dbReference type="RefSeq" id="WP_151114103.1">
    <property type="nucleotide sequence ID" value="NZ_WKJQ01000002.1"/>
</dbReference>
<dbReference type="Gene3D" id="3.20.20.370">
    <property type="entry name" value="Glycoside hydrolase/deacetylase"/>
    <property type="match status" value="1"/>
</dbReference>
<keyword evidence="3" id="KW-1185">Reference proteome</keyword>
<dbReference type="AlphaFoldDB" id="A0A6A8GEA3"/>
<feature type="compositionally biased region" description="Basic and acidic residues" evidence="1">
    <location>
        <begin position="322"/>
        <end position="339"/>
    </location>
</feature>
<sequence length="339" mass="39041">MSKFALCLTHDVDRPYKTYQGLYYAVTDQSRYHLQTVLSRENPYWQFEEIMALERDLGVRSSFYFLNEPSLLETGSVSDFFDLKNWLEHAGRYDITAESITDVIRRLDAEGWEVGMHGSFRSCDDIDRLRTEKEELEAVLGHEILGGRQHHLRRAGQTWQYHRDLGLKYDASLGMSTEFGFQYGYQPFSPFDDDFVVFPLTLMEVALPDPGVDFETAWDECERLLDEAEDNRAVMTALWHPRYFNEDEFPGYRQLYIKLVESALDRGAWVGSLGEYYQTFLEEKSVTGDGSGDQNRESGYPMTEQGSVSRGRQSSPAQSNHELTDEQAVHGMSERGEGD</sequence>
<name>A0A6A8GEA3_9EURY</name>